<comment type="similarity">
    <text evidence="3">Belongs to the CheB family.</text>
</comment>
<evidence type="ECO:0000259" key="7">
    <source>
        <dbReference type="PROSITE" id="PS50122"/>
    </source>
</evidence>
<evidence type="ECO:0000256" key="3">
    <source>
        <dbReference type="HAMAP-Rule" id="MF_00099"/>
    </source>
</evidence>
<feature type="modified residue" description="4-aspartylphosphate" evidence="3 5">
    <location>
        <position position="58"/>
    </location>
</feature>
<reference evidence="8" key="1">
    <citation type="submission" date="2023-06" db="EMBL/GenBank/DDBJ databases">
        <title>Cytophagales bacterium Strain LB-30, isolated from soil.</title>
        <authorList>
            <person name="Liu B."/>
        </authorList>
    </citation>
    <scope>NUCLEOTIDE SEQUENCE</scope>
    <source>
        <strain evidence="8">LB-30</strain>
    </source>
</reference>
<dbReference type="SMART" id="SM00448">
    <property type="entry name" value="REC"/>
    <property type="match status" value="1"/>
</dbReference>
<evidence type="ECO:0000256" key="2">
    <source>
        <dbReference type="ARBA" id="ARBA00048267"/>
    </source>
</evidence>
<keyword evidence="3 4" id="KW-0145">Chemotaxis</keyword>
<dbReference type="InterPro" id="IPR035909">
    <property type="entry name" value="CheB_C"/>
</dbReference>
<gene>
    <name evidence="3 8" type="primary">cheB</name>
    <name evidence="8" type="ORF">QWY31_10385</name>
</gene>
<organism evidence="8 9">
    <name type="scientific">Shiella aurantiaca</name>
    <dbReference type="NCBI Taxonomy" id="3058365"/>
    <lineage>
        <taxon>Bacteria</taxon>
        <taxon>Pseudomonadati</taxon>
        <taxon>Bacteroidota</taxon>
        <taxon>Cytophagia</taxon>
        <taxon>Cytophagales</taxon>
        <taxon>Shiellaceae</taxon>
        <taxon>Shiella</taxon>
    </lineage>
</organism>
<evidence type="ECO:0000256" key="4">
    <source>
        <dbReference type="PROSITE-ProRule" id="PRU00050"/>
    </source>
</evidence>
<keyword evidence="3 5" id="KW-0597">Phosphoprotein</keyword>
<dbReference type="Proteomes" id="UP001168552">
    <property type="component" value="Unassembled WGS sequence"/>
</dbReference>
<evidence type="ECO:0000256" key="1">
    <source>
        <dbReference type="ARBA" id="ARBA00022801"/>
    </source>
</evidence>
<comment type="subcellular location">
    <subcellularLocation>
        <location evidence="3">Cytoplasm</location>
    </subcellularLocation>
</comment>
<name>A0ABT8F624_9BACT</name>
<feature type="active site" evidence="3 4">
    <location>
        <position position="193"/>
    </location>
</feature>
<dbReference type="InterPro" id="IPR011006">
    <property type="entry name" value="CheY-like_superfamily"/>
</dbReference>
<dbReference type="PIRSF" id="PIRSF000876">
    <property type="entry name" value="RR_chemtxs_CheB"/>
    <property type="match status" value="1"/>
</dbReference>
<comment type="function">
    <text evidence="3">Involved in chemotaxis. Part of a chemotaxis signal transduction system that modulates chemotaxis in response to various stimuli. Catalyzes the demethylation of specific methylglutamate residues introduced into the chemoreceptors (methyl-accepting chemotaxis proteins or MCP) by CheR. Also mediates the irreversible deamidation of specific glutamine residues to glutamic acid.</text>
</comment>
<dbReference type="Gene3D" id="3.40.50.2300">
    <property type="match status" value="1"/>
</dbReference>
<dbReference type="GO" id="GO:0032259">
    <property type="term" value="P:methylation"/>
    <property type="evidence" value="ECO:0007669"/>
    <property type="project" value="UniProtKB-KW"/>
</dbReference>
<dbReference type="SUPFAM" id="SSF52172">
    <property type="entry name" value="CheY-like"/>
    <property type="match status" value="1"/>
</dbReference>
<evidence type="ECO:0000313" key="9">
    <source>
        <dbReference type="Proteomes" id="UP001168552"/>
    </source>
</evidence>
<keyword evidence="8" id="KW-0489">Methyltransferase</keyword>
<dbReference type="Pfam" id="PF01339">
    <property type="entry name" value="CheB_methylest"/>
    <property type="match status" value="1"/>
</dbReference>
<protein>
    <recommendedName>
        <fullName evidence="3">Protein-glutamate methylesterase/protein-glutamine glutaminase</fullName>
        <ecNumber evidence="3">3.1.1.61</ecNumber>
        <ecNumber evidence="3">3.5.1.44</ecNumber>
    </recommendedName>
</protein>
<comment type="caution">
    <text evidence="8">The sequence shown here is derived from an EMBL/GenBank/DDBJ whole genome shotgun (WGS) entry which is preliminary data.</text>
</comment>
<dbReference type="PANTHER" id="PTHR42872:SF3">
    <property type="entry name" value="PROTEIN-GLUTAMATE METHYLESTERASE_PROTEIN-GLUTAMINE GLUTAMINASE 1"/>
    <property type="match status" value="1"/>
</dbReference>
<keyword evidence="3" id="KW-0963">Cytoplasm</keyword>
<dbReference type="NCBIfam" id="NF001965">
    <property type="entry name" value="PRK00742.1"/>
    <property type="match status" value="1"/>
</dbReference>
<keyword evidence="8" id="KW-0808">Transferase</keyword>
<dbReference type="EC" id="3.5.1.44" evidence="3"/>
<comment type="catalytic activity">
    <reaction evidence="3">
        <text>L-glutaminyl-[protein] + H2O = L-glutamyl-[protein] + NH4(+)</text>
        <dbReference type="Rhea" id="RHEA:16441"/>
        <dbReference type="Rhea" id="RHEA-COMP:10207"/>
        <dbReference type="Rhea" id="RHEA-COMP:10208"/>
        <dbReference type="ChEBI" id="CHEBI:15377"/>
        <dbReference type="ChEBI" id="CHEBI:28938"/>
        <dbReference type="ChEBI" id="CHEBI:29973"/>
        <dbReference type="ChEBI" id="CHEBI:30011"/>
        <dbReference type="EC" id="3.5.1.44"/>
    </reaction>
</comment>
<dbReference type="EC" id="3.1.1.61" evidence="3"/>
<feature type="active site" evidence="3 4">
    <location>
        <position position="166"/>
    </location>
</feature>
<dbReference type="CDD" id="cd16432">
    <property type="entry name" value="CheB_Rec"/>
    <property type="match status" value="1"/>
</dbReference>
<keyword evidence="9" id="KW-1185">Reference proteome</keyword>
<dbReference type="SUPFAM" id="SSF52738">
    <property type="entry name" value="Methylesterase CheB, C-terminal domain"/>
    <property type="match status" value="1"/>
</dbReference>
<feature type="domain" description="CheB-type methylesterase" evidence="7">
    <location>
        <begin position="159"/>
        <end position="346"/>
    </location>
</feature>
<comment type="PTM">
    <text evidence="3">Phosphorylated by CheA. Phosphorylation of the N-terminal regulatory domain activates the methylesterase activity.</text>
</comment>
<dbReference type="InterPro" id="IPR000673">
    <property type="entry name" value="Sig_transdc_resp-reg_Me-estase"/>
</dbReference>
<dbReference type="InterPro" id="IPR008248">
    <property type="entry name" value="CheB-like"/>
</dbReference>
<feature type="active site" evidence="3 4">
    <location>
        <position position="291"/>
    </location>
</feature>
<keyword evidence="1 3" id="KW-0378">Hydrolase</keyword>
<evidence type="ECO:0000313" key="8">
    <source>
        <dbReference type="EMBL" id="MDN4165912.1"/>
    </source>
</evidence>
<dbReference type="RefSeq" id="WP_320004444.1">
    <property type="nucleotide sequence ID" value="NZ_JAUHJS010000004.1"/>
</dbReference>
<evidence type="ECO:0000259" key="6">
    <source>
        <dbReference type="PROSITE" id="PS50110"/>
    </source>
</evidence>
<sequence>MSTSPIRTLLIEDSAFMRIIITDMLRAEKDIELVGVAKNGKDGVDKTLELRPDVVITDMVMPLYDGLYAVKNIMNKKPTPIILISSLERNDTLVFDALEAGAVDFIDKPKGNSAIGGGQGYHLPDLIRAVSKSRGTLPKPLVERPNLNNHVFTDNLNYRLIAIGASTGGPGAIEVILKKMPANLAIPVVIAQHMPEGFLESFAKRLDALSPLKVKLAYKGETPEAGTIYLAPGMANTQLVRNPLNGQITFEYVYREYKEFNNPSIDCLFESVAQVYGNKALAVVLTGMGKDGTVGLQAIKNKGGFTIGQDEKSSVVYGMPKSAYESGAISRQVSLNDIPGFIISCL</sequence>
<dbReference type="HAMAP" id="MF_00099">
    <property type="entry name" value="CheB_chemtxs"/>
    <property type="match status" value="1"/>
</dbReference>
<dbReference type="PROSITE" id="PS50110">
    <property type="entry name" value="RESPONSE_REGULATORY"/>
    <property type="match status" value="1"/>
</dbReference>
<dbReference type="Pfam" id="PF00072">
    <property type="entry name" value="Response_reg"/>
    <property type="match status" value="1"/>
</dbReference>
<proteinExistence type="inferred from homology"/>
<dbReference type="CDD" id="cd17541">
    <property type="entry name" value="REC_CheB-like"/>
    <property type="match status" value="1"/>
</dbReference>
<dbReference type="Gene3D" id="3.40.50.180">
    <property type="entry name" value="Methylesterase CheB, C-terminal domain"/>
    <property type="match status" value="1"/>
</dbReference>
<evidence type="ECO:0000256" key="5">
    <source>
        <dbReference type="PROSITE-ProRule" id="PRU00169"/>
    </source>
</evidence>
<dbReference type="InterPro" id="IPR001789">
    <property type="entry name" value="Sig_transdc_resp-reg_receiver"/>
</dbReference>
<dbReference type="PROSITE" id="PS50122">
    <property type="entry name" value="CHEB"/>
    <property type="match status" value="1"/>
</dbReference>
<feature type="domain" description="Response regulatory" evidence="6">
    <location>
        <begin position="7"/>
        <end position="123"/>
    </location>
</feature>
<dbReference type="GO" id="GO:0008984">
    <property type="term" value="F:protein-glutamate methylesterase activity"/>
    <property type="evidence" value="ECO:0007669"/>
    <property type="project" value="UniProtKB-EC"/>
</dbReference>
<dbReference type="EMBL" id="JAUHJS010000004">
    <property type="protein sequence ID" value="MDN4165912.1"/>
    <property type="molecule type" value="Genomic_DNA"/>
</dbReference>
<comment type="domain">
    <text evidence="3">Contains a C-terminal catalytic domain, and an N-terminal region which modulates catalytic activity.</text>
</comment>
<accession>A0ABT8F624</accession>
<dbReference type="PANTHER" id="PTHR42872">
    <property type="entry name" value="PROTEIN-GLUTAMATE METHYLESTERASE/PROTEIN-GLUTAMINE GLUTAMINASE"/>
    <property type="match status" value="1"/>
</dbReference>
<comment type="catalytic activity">
    <reaction evidence="2 3">
        <text>[protein]-L-glutamate 5-O-methyl ester + H2O = L-glutamyl-[protein] + methanol + H(+)</text>
        <dbReference type="Rhea" id="RHEA:23236"/>
        <dbReference type="Rhea" id="RHEA-COMP:10208"/>
        <dbReference type="Rhea" id="RHEA-COMP:10311"/>
        <dbReference type="ChEBI" id="CHEBI:15377"/>
        <dbReference type="ChEBI" id="CHEBI:15378"/>
        <dbReference type="ChEBI" id="CHEBI:17790"/>
        <dbReference type="ChEBI" id="CHEBI:29973"/>
        <dbReference type="ChEBI" id="CHEBI:82795"/>
        <dbReference type="EC" id="3.1.1.61"/>
    </reaction>
</comment>
<dbReference type="GO" id="GO:0008168">
    <property type="term" value="F:methyltransferase activity"/>
    <property type="evidence" value="ECO:0007669"/>
    <property type="project" value="UniProtKB-KW"/>
</dbReference>